<feature type="region of interest" description="Disordered" evidence="1">
    <location>
        <begin position="1"/>
        <end position="192"/>
    </location>
</feature>
<evidence type="ECO:0000313" key="4">
    <source>
        <dbReference type="Proteomes" id="UP000278886"/>
    </source>
</evidence>
<keyword evidence="2" id="KW-0812">Transmembrane</keyword>
<dbReference type="RefSeq" id="WP_120762107.1">
    <property type="nucleotide sequence ID" value="NZ_CP032630.1"/>
</dbReference>
<proteinExistence type="predicted"/>
<sequence length="485" mass="49234">MSERPGDDEQSPSDWLSSQFDETGEVRKPPAATPPPVAPPPTAAPVPPPAATAPPAGGFDWGLRATTPPAANASTPPAGGFDWGLRATTPPAANALTPPAAVPPEPEFIPTPAWTPGARTPAEPPAATPPPAAPVPPAAPPAAVAPPPLPVPPPLVEPPSVDPAPTVAWTPPPIEPSLDGAEPPAAPPEAPMPFETARLPEVAPDAADAPSWDQPTQLMASVPEPAVDPYANVSATELLGAAAVAPDPGTSSALETLFGEDNFRDYDAEAAGAPRPAAVAVEGRPEVPVRISRTQKVLLGVVGGLVALLALAALFLLGTRLGALAPAPTPTPSVTPTPTPTPTPTAAPVGPVEPGVWAWDALLGGECLDPYVDPWAEEFTVVDCATPHPAQMVLRGTFAPSAEGVTDDPYPGADALQGQLSLLCTAPGVIDLAQAGQYPDLQFQGSYPANAEQWDEGNRFYYCFVSRSSGEPLTGSVAVPATPAA</sequence>
<dbReference type="EMBL" id="CP032630">
    <property type="protein sequence ID" value="AYF97758.1"/>
    <property type="molecule type" value="Genomic_DNA"/>
</dbReference>
<organism evidence="3 4">
    <name type="scientific">Protaetiibacter intestinalis</name>
    <dbReference type="NCBI Taxonomy" id="2419774"/>
    <lineage>
        <taxon>Bacteria</taxon>
        <taxon>Bacillati</taxon>
        <taxon>Actinomycetota</taxon>
        <taxon>Actinomycetes</taxon>
        <taxon>Micrococcales</taxon>
        <taxon>Microbacteriaceae</taxon>
        <taxon>Protaetiibacter</taxon>
    </lineage>
</organism>
<feature type="compositionally biased region" description="Pro residues" evidence="1">
    <location>
        <begin position="122"/>
        <end position="162"/>
    </location>
</feature>
<feature type="compositionally biased region" description="Low complexity" evidence="1">
    <location>
        <begin position="65"/>
        <end position="78"/>
    </location>
</feature>
<evidence type="ECO:0000256" key="2">
    <source>
        <dbReference type="SAM" id="Phobius"/>
    </source>
</evidence>
<dbReference type="KEGG" id="lyd:D7I47_05480"/>
<feature type="compositionally biased region" description="Low complexity" evidence="1">
    <location>
        <begin position="87"/>
        <end position="99"/>
    </location>
</feature>
<evidence type="ECO:0000256" key="1">
    <source>
        <dbReference type="SAM" id="MobiDB-lite"/>
    </source>
</evidence>
<gene>
    <name evidence="3" type="ORF">D7I47_05480</name>
</gene>
<name>A0A387B7N2_9MICO</name>
<feature type="compositionally biased region" description="Pro residues" evidence="1">
    <location>
        <begin position="328"/>
        <end position="345"/>
    </location>
</feature>
<feature type="compositionally biased region" description="Pro residues" evidence="1">
    <location>
        <begin position="100"/>
        <end position="109"/>
    </location>
</feature>
<dbReference type="OrthoDB" id="5112895at2"/>
<evidence type="ECO:0000313" key="3">
    <source>
        <dbReference type="EMBL" id="AYF97758.1"/>
    </source>
</evidence>
<feature type="transmembrane region" description="Helical" evidence="2">
    <location>
        <begin position="297"/>
        <end position="317"/>
    </location>
</feature>
<accession>A0A387B7N2</accession>
<feature type="compositionally biased region" description="Pro residues" evidence="1">
    <location>
        <begin position="31"/>
        <end position="52"/>
    </location>
</feature>
<feature type="region of interest" description="Disordered" evidence="1">
    <location>
        <begin position="328"/>
        <end position="347"/>
    </location>
</feature>
<keyword evidence="2" id="KW-0472">Membrane</keyword>
<protein>
    <recommendedName>
        <fullName evidence="5">Septum formation-related domain-containing protein</fullName>
    </recommendedName>
</protein>
<dbReference type="AlphaFoldDB" id="A0A387B7N2"/>
<feature type="compositionally biased region" description="Polar residues" evidence="1">
    <location>
        <begin position="12"/>
        <end position="21"/>
    </location>
</feature>
<keyword evidence="4" id="KW-1185">Reference proteome</keyword>
<keyword evidence="2" id="KW-1133">Transmembrane helix</keyword>
<reference evidence="4" key="1">
    <citation type="submission" date="2018-09" db="EMBL/GenBank/DDBJ databases">
        <title>Genome sequencing of strain 2DFWR-13.</title>
        <authorList>
            <person name="Heo J."/>
            <person name="Kim S.-J."/>
            <person name="Kwon S.-W."/>
        </authorList>
    </citation>
    <scope>NUCLEOTIDE SEQUENCE [LARGE SCALE GENOMIC DNA]</scope>
    <source>
        <strain evidence="4">2DFWR-13</strain>
    </source>
</reference>
<dbReference type="Proteomes" id="UP000278886">
    <property type="component" value="Chromosome"/>
</dbReference>
<evidence type="ECO:0008006" key="5">
    <source>
        <dbReference type="Google" id="ProtNLM"/>
    </source>
</evidence>